<protein>
    <submittedName>
        <fullName evidence="3">Class A beta-lactamase-related serine hydrolase</fullName>
    </submittedName>
</protein>
<dbReference type="Proteomes" id="UP000270299">
    <property type="component" value="Unassembled WGS sequence"/>
</dbReference>
<comment type="caution">
    <text evidence="3">The sequence shown here is derived from an EMBL/GenBank/DDBJ whole genome shotgun (WGS) entry which is preliminary data.</text>
</comment>
<dbReference type="AlphaFoldDB" id="A0A3L6ZWE4"/>
<keyword evidence="4" id="KW-1185">Reference proteome</keyword>
<dbReference type="InterPro" id="IPR012338">
    <property type="entry name" value="Beta-lactam/transpept-like"/>
</dbReference>
<dbReference type="Pfam" id="PF00144">
    <property type="entry name" value="Beta-lactamase"/>
    <property type="match status" value="1"/>
</dbReference>
<dbReference type="PANTHER" id="PTHR43283:SF7">
    <property type="entry name" value="BETA-LACTAMASE-RELATED DOMAIN-CONTAINING PROTEIN"/>
    <property type="match status" value="1"/>
</dbReference>
<dbReference type="GO" id="GO:0016787">
    <property type="term" value="F:hydrolase activity"/>
    <property type="evidence" value="ECO:0007669"/>
    <property type="project" value="UniProtKB-KW"/>
</dbReference>
<gene>
    <name evidence="3" type="ORF">D9V29_04045</name>
</gene>
<name>A0A3L6ZWE4_9MICO</name>
<keyword evidence="3" id="KW-0378">Hydrolase</keyword>
<reference evidence="3 4" key="1">
    <citation type="submission" date="2018-10" db="EMBL/GenBank/DDBJ databases">
        <authorList>
            <person name="Li J."/>
        </authorList>
    </citation>
    <scope>NUCLEOTIDE SEQUENCE [LARGE SCALE GENOMIC DNA]</scope>
    <source>
        <strain evidence="3 4">CCTCC AB209002</strain>
    </source>
</reference>
<evidence type="ECO:0000259" key="2">
    <source>
        <dbReference type="Pfam" id="PF00144"/>
    </source>
</evidence>
<dbReference type="RefSeq" id="WP_121672057.1">
    <property type="nucleotide sequence ID" value="NZ_BMXM01000001.1"/>
</dbReference>
<dbReference type="PANTHER" id="PTHR43283">
    <property type="entry name" value="BETA-LACTAMASE-RELATED"/>
    <property type="match status" value="1"/>
</dbReference>
<dbReference type="EMBL" id="RCUV01000005">
    <property type="protein sequence ID" value="RLP72336.1"/>
    <property type="molecule type" value="Genomic_DNA"/>
</dbReference>
<accession>A0A3L6ZWE4</accession>
<evidence type="ECO:0000313" key="3">
    <source>
        <dbReference type="EMBL" id="RLP72336.1"/>
    </source>
</evidence>
<evidence type="ECO:0000256" key="1">
    <source>
        <dbReference type="SAM" id="MobiDB-lite"/>
    </source>
</evidence>
<evidence type="ECO:0000313" key="4">
    <source>
        <dbReference type="Proteomes" id="UP000270299"/>
    </source>
</evidence>
<proteinExistence type="predicted"/>
<feature type="region of interest" description="Disordered" evidence="1">
    <location>
        <begin position="455"/>
        <end position="476"/>
    </location>
</feature>
<feature type="domain" description="Beta-lactamase-related" evidence="2">
    <location>
        <begin position="37"/>
        <end position="300"/>
    </location>
</feature>
<sequence>MQSSLPRSTPSAHSVDAQGVSTFLDALESAPNVEPHSVMLLRGGAVIAEGWWAPYSPERTHLLYSLSKSFTSTAVGFAVDEGLLSLDDTVVSHFPELDAEVTDPRSRAMKVRHLLSMASGHRDETLDRALELDRASIARGFLLLPPDEDPGTVFAYNQPCTYTAGLIVQRATGQLLTEYLQPRLFEPLGIDGVGWVRDGMGHEIGFSGMYANTEAIAKLGQLYLHKGQWNGRQLLPAAWVDEATRPHISTGTDSASDWEQGYGFQFWMARHGYRGDGAFGQFCVVLPEHDLVLAMTGQSTDMQGVLTLAWKHLLPAIGTDDRPLGSDEADAALAGRTASLALPPVPQASGTGRVEAASFAPAAVASVQGVTRVDISGGDDTRIALTVAEDRSELDIVAGCGEWITTDATAASAAWSDDGGRLLVDVIFLEQPHRLHVALDVRDRTFTVGWETEPLSRPSLSSMRNPAAKPVITGGR</sequence>
<dbReference type="SUPFAM" id="SSF56601">
    <property type="entry name" value="beta-lactamase/transpeptidase-like"/>
    <property type="match status" value="1"/>
</dbReference>
<dbReference type="InterPro" id="IPR001466">
    <property type="entry name" value="Beta-lactam-related"/>
</dbReference>
<dbReference type="OrthoDB" id="9773047at2"/>
<organism evidence="3 4">
    <name type="scientific">Mycetocola manganoxydans</name>
    <dbReference type="NCBI Taxonomy" id="699879"/>
    <lineage>
        <taxon>Bacteria</taxon>
        <taxon>Bacillati</taxon>
        <taxon>Actinomycetota</taxon>
        <taxon>Actinomycetes</taxon>
        <taxon>Micrococcales</taxon>
        <taxon>Microbacteriaceae</taxon>
        <taxon>Mycetocola</taxon>
    </lineage>
</organism>
<dbReference type="Gene3D" id="3.40.710.10">
    <property type="entry name" value="DD-peptidase/beta-lactamase superfamily"/>
    <property type="match status" value="1"/>
</dbReference>
<dbReference type="InterPro" id="IPR050789">
    <property type="entry name" value="Diverse_Enzym_Activities"/>
</dbReference>